<feature type="region of interest" description="Disordered" evidence="1">
    <location>
        <begin position="16"/>
        <end position="37"/>
    </location>
</feature>
<proteinExistence type="predicted"/>
<dbReference type="EMBL" id="CM007369">
    <property type="protein sequence ID" value="OIW05289.1"/>
    <property type="molecule type" value="Genomic_DNA"/>
</dbReference>
<reference evidence="2 3" key="1">
    <citation type="journal article" date="2017" name="Plant Biotechnol. J.">
        <title>A comprehensive draft genome sequence for lupin (Lupinus angustifolius), an emerging health food: insights into plant-microbe interactions and legume evolution.</title>
        <authorList>
            <person name="Hane J.K."/>
            <person name="Ming Y."/>
            <person name="Kamphuis L.G."/>
            <person name="Nelson M.N."/>
            <person name="Garg G."/>
            <person name="Atkins C.A."/>
            <person name="Bayer P.E."/>
            <person name="Bravo A."/>
            <person name="Bringans S."/>
            <person name="Cannon S."/>
            <person name="Edwards D."/>
            <person name="Foley R."/>
            <person name="Gao L.L."/>
            <person name="Harrison M.J."/>
            <person name="Huang W."/>
            <person name="Hurgobin B."/>
            <person name="Li S."/>
            <person name="Liu C.W."/>
            <person name="McGrath A."/>
            <person name="Morahan G."/>
            <person name="Murray J."/>
            <person name="Weller J."/>
            <person name="Jian J."/>
            <person name="Singh K.B."/>
        </authorList>
    </citation>
    <scope>NUCLEOTIDE SEQUENCE [LARGE SCALE GENOMIC DNA]</scope>
    <source>
        <strain evidence="3">cv. Tanjil</strain>
        <tissue evidence="2">Whole plant</tissue>
    </source>
</reference>
<feature type="compositionally biased region" description="Basic and acidic residues" evidence="1">
    <location>
        <begin position="16"/>
        <end position="27"/>
    </location>
</feature>
<name>A0A1J7HSB3_LUPAN</name>
<sequence length="64" mass="7776">MARTYLARADRFPIHEVESRDDNENRTRGYPSEPNPNLTVKTRCDWVRVKPDPNFRVRIRVWYN</sequence>
<gene>
    <name evidence="2" type="ORF">TanjilG_03678</name>
</gene>
<protein>
    <submittedName>
        <fullName evidence="2">Uncharacterized protein</fullName>
    </submittedName>
</protein>
<organism evidence="2 3">
    <name type="scientific">Lupinus angustifolius</name>
    <name type="common">Narrow-leaved blue lupine</name>
    <dbReference type="NCBI Taxonomy" id="3871"/>
    <lineage>
        <taxon>Eukaryota</taxon>
        <taxon>Viridiplantae</taxon>
        <taxon>Streptophyta</taxon>
        <taxon>Embryophyta</taxon>
        <taxon>Tracheophyta</taxon>
        <taxon>Spermatophyta</taxon>
        <taxon>Magnoliopsida</taxon>
        <taxon>eudicotyledons</taxon>
        <taxon>Gunneridae</taxon>
        <taxon>Pentapetalae</taxon>
        <taxon>rosids</taxon>
        <taxon>fabids</taxon>
        <taxon>Fabales</taxon>
        <taxon>Fabaceae</taxon>
        <taxon>Papilionoideae</taxon>
        <taxon>50 kb inversion clade</taxon>
        <taxon>genistoids sensu lato</taxon>
        <taxon>core genistoids</taxon>
        <taxon>Genisteae</taxon>
        <taxon>Lupinus</taxon>
    </lineage>
</organism>
<evidence type="ECO:0000313" key="2">
    <source>
        <dbReference type="EMBL" id="OIW05289.1"/>
    </source>
</evidence>
<evidence type="ECO:0000313" key="3">
    <source>
        <dbReference type="Proteomes" id="UP000188354"/>
    </source>
</evidence>
<dbReference type="AlphaFoldDB" id="A0A1J7HSB3"/>
<dbReference type="Proteomes" id="UP000188354">
    <property type="component" value="Chromosome LG09"/>
</dbReference>
<evidence type="ECO:0000256" key="1">
    <source>
        <dbReference type="SAM" id="MobiDB-lite"/>
    </source>
</evidence>
<keyword evidence="3" id="KW-1185">Reference proteome</keyword>
<accession>A0A1J7HSB3</accession>
<dbReference type="Gramene" id="OIW05289">
    <property type="protein sequence ID" value="OIW05289"/>
    <property type="gene ID" value="TanjilG_03678"/>
</dbReference>